<comment type="cofactor">
    <cofactor evidence="1 4">
        <name>Mg(2+)</name>
        <dbReference type="ChEBI" id="CHEBI:18420"/>
    </cofactor>
</comment>
<dbReference type="Gene3D" id="1.10.600.10">
    <property type="entry name" value="Farnesyl Diphosphate Synthase"/>
    <property type="match status" value="1"/>
</dbReference>
<dbReference type="EC" id="4.2.3.-" evidence="4"/>
<dbReference type="GO" id="GO:0008299">
    <property type="term" value="P:isoprenoid biosynthetic process"/>
    <property type="evidence" value="ECO:0007669"/>
    <property type="project" value="UniProtKB-ARBA"/>
</dbReference>
<proteinExistence type="inferred from homology"/>
<dbReference type="SFLD" id="SFLDG01020">
    <property type="entry name" value="Terpene_Cyclase_Like_2"/>
    <property type="match status" value="1"/>
</dbReference>
<keyword evidence="4" id="KW-0456">Lyase</keyword>
<keyword evidence="3 4" id="KW-0460">Magnesium</keyword>
<evidence type="ECO:0000256" key="2">
    <source>
        <dbReference type="ARBA" id="ARBA00006333"/>
    </source>
</evidence>
<evidence type="ECO:0000256" key="4">
    <source>
        <dbReference type="RuleBase" id="RU366034"/>
    </source>
</evidence>
<keyword evidence="4" id="KW-0479">Metal-binding</keyword>
<dbReference type="PANTHER" id="PTHR35201">
    <property type="entry name" value="TERPENE SYNTHASE"/>
    <property type="match status" value="1"/>
</dbReference>
<dbReference type="Proteomes" id="UP000295703">
    <property type="component" value="Unassembled WGS sequence"/>
</dbReference>
<dbReference type="AlphaFoldDB" id="A0A4R8RJZ6"/>
<dbReference type="EMBL" id="RYZW01000021">
    <property type="protein sequence ID" value="TDZ65934.1"/>
    <property type="molecule type" value="Genomic_DNA"/>
</dbReference>
<dbReference type="InterPro" id="IPR008949">
    <property type="entry name" value="Isoprenoid_synthase_dom_sf"/>
</dbReference>
<dbReference type="STRING" id="5466.A0A4R8RJZ6"/>
<protein>
    <recommendedName>
        <fullName evidence="4">Terpene synthase</fullName>
        <ecNumber evidence="4">4.2.3.-</ecNumber>
    </recommendedName>
</protein>
<comment type="caution">
    <text evidence="5">The sequence shown here is derived from an EMBL/GenBank/DDBJ whole genome shotgun (WGS) entry which is preliminary data.</text>
</comment>
<accession>A0A4R8RJZ6</accession>
<dbReference type="PANTHER" id="PTHR35201:SF4">
    <property type="entry name" value="BETA-PINACENE SYNTHASE-RELATED"/>
    <property type="match status" value="1"/>
</dbReference>
<dbReference type="SUPFAM" id="SSF48576">
    <property type="entry name" value="Terpenoid synthases"/>
    <property type="match status" value="1"/>
</dbReference>
<sequence length="359" mass="41028">MGSQILEPQTMADILRGQTLHVPDLLGIFRGWPVMANAHYNDIASVVEGAFDRLCKSPTMREKYRRANYARFVSLYYPHPNWDRIPTLALYITWLFCWDDAIDQQGSKLSSNLLHAQSNRAHTLRVLEQVLNIAPFANSLVEYDEVDAELKTIGEQLQKFYTFEQRRVYMAHMRTYIENCDKEQSYRLEGTLPDLESYKEMRHGTAAVWTLCALIEYGLGENMPEHVRYMAEVQTLWSETSRAIWITNDILSLKKEIPQSSSTTESIINAIPILMSECGTNPQQAVETLLRELVVSVATFEKAAAILLEAVGQERREWMQTYCDACRCMVTGSIQFTYESTRYGLAGCLNEDGSLSMVL</sequence>
<reference evidence="5 6" key="1">
    <citation type="submission" date="2018-12" db="EMBL/GenBank/DDBJ databases">
        <title>Genome sequence and assembly of Colletotrichum trifolii.</title>
        <authorList>
            <person name="Gan P."/>
            <person name="Shirasu K."/>
        </authorList>
    </citation>
    <scope>NUCLEOTIDE SEQUENCE [LARGE SCALE GENOMIC DNA]</scope>
    <source>
        <strain evidence="5 6">543-2</strain>
    </source>
</reference>
<evidence type="ECO:0000256" key="3">
    <source>
        <dbReference type="ARBA" id="ARBA00022842"/>
    </source>
</evidence>
<evidence type="ECO:0000313" key="5">
    <source>
        <dbReference type="EMBL" id="TDZ65934.1"/>
    </source>
</evidence>
<dbReference type="InterPro" id="IPR034686">
    <property type="entry name" value="Terpene_cyclase-like_2"/>
</dbReference>
<dbReference type="GO" id="GO:0010333">
    <property type="term" value="F:terpene synthase activity"/>
    <property type="evidence" value="ECO:0007669"/>
    <property type="project" value="InterPro"/>
</dbReference>
<dbReference type="SFLD" id="SFLDS00005">
    <property type="entry name" value="Isoprenoid_Synthase_Type_I"/>
    <property type="match status" value="1"/>
</dbReference>
<dbReference type="Pfam" id="PF19086">
    <property type="entry name" value="Terpene_syn_C_2"/>
    <property type="match status" value="1"/>
</dbReference>
<dbReference type="GO" id="GO:0046872">
    <property type="term" value="F:metal ion binding"/>
    <property type="evidence" value="ECO:0007669"/>
    <property type="project" value="UniProtKB-KW"/>
</dbReference>
<organism evidence="5 6">
    <name type="scientific">Colletotrichum trifolii</name>
    <dbReference type="NCBI Taxonomy" id="5466"/>
    <lineage>
        <taxon>Eukaryota</taxon>
        <taxon>Fungi</taxon>
        <taxon>Dikarya</taxon>
        <taxon>Ascomycota</taxon>
        <taxon>Pezizomycotina</taxon>
        <taxon>Sordariomycetes</taxon>
        <taxon>Hypocreomycetidae</taxon>
        <taxon>Glomerellales</taxon>
        <taxon>Glomerellaceae</taxon>
        <taxon>Colletotrichum</taxon>
        <taxon>Colletotrichum orbiculare species complex</taxon>
    </lineage>
</organism>
<gene>
    <name evidence="5" type="ORF">CTRI78_v003415</name>
</gene>
<keyword evidence="6" id="KW-1185">Reference proteome</keyword>
<evidence type="ECO:0000256" key="1">
    <source>
        <dbReference type="ARBA" id="ARBA00001946"/>
    </source>
</evidence>
<evidence type="ECO:0000313" key="6">
    <source>
        <dbReference type="Proteomes" id="UP000295703"/>
    </source>
</evidence>
<name>A0A4R8RJZ6_COLTR</name>
<comment type="similarity">
    <text evidence="2 4">Belongs to the terpene synthase family.</text>
</comment>